<dbReference type="Proteomes" id="UP000232638">
    <property type="component" value="Chromosome"/>
</dbReference>
<reference evidence="1 2" key="1">
    <citation type="submission" date="2017-03" db="EMBL/GenBank/DDBJ databases">
        <title>Complete genome sequence of Candidatus 'Thiodictyon syntrophicum' sp. nov. strain Cad16T, a photolithoautotroph purple sulfur bacterium isolated from an alpine meromictic lake.</title>
        <authorList>
            <person name="Luedin S.M."/>
            <person name="Pothier J.F."/>
            <person name="Danza F."/>
            <person name="Storelli N."/>
            <person name="Wittwer M."/>
            <person name="Tonolla M."/>
        </authorList>
    </citation>
    <scope>NUCLEOTIDE SEQUENCE [LARGE SCALE GENOMIC DNA]</scope>
    <source>
        <strain evidence="1 2">Cad16T</strain>
    </source>
</reference>
<dbReference type="InterPro" id="IPR000740">
    <property type="entry name" value="GrpE"/>
</dbReference>
<accession>A0A2K8U8F5</accession>
<dbReference type="KEGG" id="tsy:THSYN_12430"/>
<dbReference type="Pfam" id="PF01025">
    <property type="entry name" value="GrpE"/>
    <property type="match status" value="1"/>
</dbReference>
<protein>
    <submittedName>
        <fullName evidence="1">Nucleotide exchange factor GrpE</fullName>
    </submittedName>
</protein>
<dbReference type="GO" id="GO:0000774">
    <property type="term" value="F:adenyl-nucleotide exchange factor activity"/>
    <property type="evidence" value="ECO:0007669"/>
    <property type="project" value="InterPro"/>
</dbReference>
<gene>
    <name evidence="1" type="ORF">THSYN_12430</name>
</gene>
<keyword evidence="2" id="KW-1185">Reference proteome</keyword>
<name>A0A2K8U8F5_9GAMM</name>
<organism evidence="1 2">
    <name type="scientific">Candidatus Thiodictyon syntrophicum</name>
    <dbReference type="NCBI Taxonomy" id="1166950"/>
    <lineage>
        <taxon>Bacteria</taxon>
        <taxon>Pseudomonadati</taxon>
        <taxon>Pseudomonadota</taxon>
        <taxon>Gammaproteobacteria</taxon>
        <taxon>Chromatiales</taxon>
        <taxon>Chromatiaceae</taxon>
        <taxon>Thiodictyon</taxon>
    </lineage>
</organism>
<dbReference type="EMBL" id="CP020370">
    <property type="protein sequence ID" value="AUB81689.1"/>
    <property type="molecule type" value="Genomic_DNA"/>
</dbReference>
<sequence length="185" mass="19695">MTAPTNHWPSRLSAAWQALRGAPVRDPGDPRARIAALELDLRERDAELNRVRAEYERLGGQAERERAGAAAAGLGDLARHLAPLLSQLATIQALAADGREVRVPDILKLFGKVESVLAEAGLTRIGTVGEQVPFDTRLHQRLSGADVADDAAVTVRFVGYRLGETILLKALVSRAGAPAEPADAA</sequence>
<dbReference type="OrthoDB" id="582213at2"/>
<proteinExistence type="predicted"/>
<dbReference type="GO" id="GO:0051087">
    <property type="term" value="F:protein-folding chaperone binding"/>
    <property type="evidence" value="ECO:0007669"/>
    <property type="project" value="InterPro"/>
</dbReference>
<evidence type="ECO:0000313" key="1">
    <source>
        <dbReference type="EMBL" id="AUB81689.1"/>
    </source>
</evidence>
<dbReference type="AlphaFoldDB" id="A0A2K8U8F5"/>
<dbReference type="GO" id="GO:0042803">
    <property type="term" value="F:protein homodimerization activity"/>
    <property type="evidence" value="ECO:0007669"/>
    <property type="project" value="InterPro"/>
</dbReference>
<dbReference type="RefSeq" id="WP_100919448.1">
    <property type="nucleotide sequence ID" value="NZ_CP020370.1"/>
</dbReference>
<dbReference type="GO" id="GO:0006457">
    <property type="term" value="P:protein folding"/>
    <property type="evidence" value="ECO:0007669"/>
    <property type="project" value="InterPro"/>
</dbReference>
<evidence type="ECO:0000313" key="2">
    <source>
        <dbReference type="Proteomes" id="UP000232638"/>
    </source>
</evidence>